<keyword evidence="6" id="KW-0326">Glycosidase</keyword>
<dbReference type="EMBL" id="CAMXCT010001670">
    <property type="protein sequence ID" value="CAI3992111.1"/>
    <property type="molecule type" value="Genomic_DNA"/>
</dbReference>
<dbReference type="InterPro" id="IPR000757">
    <property type="entry name" value="Beta-glucanase-like"/>
</dbReference>
<feature type="coiled-coil region" evidence="1">
    <location>
        <begin position="41"/>
        <end position="68"/>
    </location>
</feature>
<reference evidence="6 7" key="2">
    <citation type="submission" date="2024-05" db="EMBL/GenBank/DDBJ databases">
        <authorList>
            <person name="Chen Y."/>
            <person name="Shah S."/>
            <person name="Dougan E. K."/>
            <person name="Thang M."/>
            <person name="Chan C."/>
        </authorList>
    </citation>
    <scope>NUCLEOTIDE SEQUENCE [LARGE SCALE GENOMIC DNA]</scope>
</reference>
<dbReference type="GO" id="GO:0004553">
    <property type="term" value="F:hydrolase activity, hydrolyzing O-glycosyl compounds"/>
    <property type="evidence" value="ECO:0007669"/>
    <property type="project" value="InterPro"/>
</dbReference>
<keyword evidence="3" id="KW-0732">Signal</keyword>
<feature type="domain" description="GH16" evidence="4">
    <location>
        <begin position="68"/>
        <end position="374"/>
    </location>
</feature>
<dbReference type="Pfam" id="PF26113">
    <property type="entry name" value="GH16_XgeA"/>
    <property type="match status" value="1"/>
</dbReference>
<dbReference type="EMBL" id="CAMXCT030001670">
    <property type="protein sequence ID" value="CAL4779423.1"/>
    <property type="molecule type" value="Genomic_DNA"/>
</dbReference>
<protein>
    <submittedName>
        <fullName evidence="6">Probable glycosidase C21B10.07</fullName>
    </submittedName>
</protein>
<sequence length="532" mass="60475">MPVHQVLSVTLALFWTVIAEPDAQALLGDDQCEGAGQCALSALQRRGVKKAEDEIRVAEEELAAFIEDSIKAQSLPALEQLNEEVLVNYTHLQSMGCFAKPQEYRLSWRAAGRDFFDQFTFVEQDDTHGAQRYLTKEQAFKNHVISISNGGSAILRIGDLIPTGDPGAPYKRNSVMIHSNYAWAPATGMLVVMKYNHVPYGASIWPAFWLMNSDNVWPKGGEFDIMEYANDEASKITFHADRNCMLDNRKLGYCMRGKHMGGPGPSNCNTNYWKNLFGCRPRQVQKNGQWYAKNPGVMAAAWDDEGITVYHIPENRIPADLKDDKPRPEGWGEFVVAYLPMEHHSCKNIAQPQEIVLNIALCGDWAGNGWFRSGEARRTGFTRGCGPLIFEPTRDCCSQFATSRDHRIEDMFRRQAYFDIDYLKAFSTDYIYIYTYTYIYIYYIYASIYLIIVYYIPDIHAFALRTLPSFWSHSVQRCWNGRFLHLCMPKPLRLLVSKGQGIRGGESTHFVFSTSILLNSQISRGLASLLSR</sequence>
<dbReference type="InterPro" id="IPR013320">
    <property type="entry name" value="ConA-like_dom_sf"/>
</dbReference>
<keyword evidence="6" id="KW-0378">Hydrolase</keyword>
<feature type="transmembrane region" description="Helical" evidence="2">
    <location>
        <begin position="431"/>
        <end position="456"/>
    </location>
</feature>
<proteinExistence type="predicted"/>
<dbReference type="PROSITE" id="PS51762">
    <property type="entry name" value="GH16_2"/>
    <property type="match status" value="1"/>
</dbReference>
<feature type="chain" id="PRO_5043270552" evidence="3">
    <location>
        <begin position="20"/>
        <end position="532"/>
    </location>
</feature>
<evidence type="ECO:0000313" key="7">
    <source>
        <dbReference type="Proteomes" id="UP001152797"/>
    </source>
</evidence>
<name>A0A9P1CKY2_9DINO</name>
<gene>
    <name evidence="5" type="ORF">C1SCF055_LOCUS18964</name>
</gene>
<reference evidence="5" key="1">
    <citation type="submission" date="2022-10" db="EMBL/GenBank/DDBJ databases">
        <authorList>
            <person name="Chen Y."/>
            <person name="Dougan E. K."/>
            <person name="Chan C."/>
            <person name="Rhodes N."/>
            <person name="Thang M."/>
        </authorList>
    </citation>
    <scope>NUCLEOTIDE SEQUENCE</scope>
</reference>
<keyword evidence="2" id="KW-1133">Transmembrane helix</keyword>
<evidence type="ECO:0000256" key="1">
    <source>
        <dbReference type="SAM" id="Coils"/>
    </source>
</evidence>
<evidence type="ECO:0000313" key="5">
    <source>
        <dbReference type="EMBL" id="CAI3992111.1"/>
    </source>
</evidence>
<dbReference type="OrthoDB" id="407397at2759"/>
<dbReference type="PANTHER" id="PTHR10963:SF24">
    <property type="entry name" value="GLYCOSIDASE C21B10.07-RELATED"/>
    <property type="match status" value="1"/>
</dbReference>
<dbReference type="Proteomes" id="UP001152797">
    <property type="component" value="Unassembled WGS sequence"/>
</dbReference>
<organism evidence="5">
    <name type="scientific">Cladocopium goreaui</name>
    <dbReference type="NCBI Taxonomy" id="2562237"/>
    <lineage>
        <taxon>Eukaryota</taxon>
        <taxon>Sar</taxon>
        <taxon>Alveolata</taxon>
        <taxon>Dinophyceae</taxon>
        <taxon>Suessiales</taxon>
        <taxon>Symbiodiniaceae</taxon>
        <taxon>Cladocopium</taxon>
    </lineage>
</organism>
<accession>A0A9P1CKY2</accession>
<comment type="caution">
    <text evidence="5">The sequence shown here is derived from an EMBL/GenBank/DDBJ whole genome shotgun (WGS) entry which is preliminary data.</text>
</comment>
<dbReference type="Gene3D" id="2.60.120.200">
    <property type="match status" value="1"/>
</dbReference>
<dbReference type="SUPFAM" id="SSF49899">
    <property type="entry name" value="Concanavalin A-like lectins/glucanases"/>
    <property type="match status" value="1"/>
</dbReference>
<dbReference type="EMBL" id="CAMXCT020001670">
    <property type="protein sequence ID" value="CAL1145486.1"/>
    <property type="molecule type" value="Genomic_DNA"/>
</dbReference>
<evidence type="ECO:0000256" key="2">
    <source>
        <dbReference type="SAM" id="Phobius"/>
    </source>
</evidence>
<keyword evidence="7" id="KW-1185">Reference proteome</keyword>
<evidence type="ECO:0000313" key="6">
    <source>
        <dbReference type="EMBL" id="CAL4779423.1"/>
    </source>
</evidence>
<keyword evidence="2" id="KW-0812">Transmembrane</keyword>
<dbReference type="PANTHER" id="PTHR10963">
    <property type="entry name" value="GLYCOSYL HYDROLASE-RELATED"/>
    <property type="match status" value="1"/>
</dbReference>
<evidence type="ECO:0000256" key="3">
    <source>
        <dbReference type="SAM" id="SignalP"/>
    </source>
</evidence>
<keyword evidence="2" id="KW-0472">Membrane</keyword>
<dbReference type="GO" id="GO:0009251">
    <property type="term" value="P:glucan catabolic process"/>
    <property type="evidence" value="ECO:0007669"/>
    <property type="project" value="TreeGrafter"/>
</dbReference>
<dbReference type="InterPro" id="IPR050546">
    <property type="entry name" value="Glycosyl_Hydrlase_16"/>
</dbReference>
<dbReference type="AlphaFoldDB" id="A0A9P1CKY2"/>
<feature type="signal peptide" evidence="3">
    <location>
        <begin position="1"/>
        <end position="19"/>
    </location>
</feature>
<evidence type="ECO:0000259" key="4">
    <source>
        <dbReference type="PROSITE" id="PS51762"/>
    </source>
</evidence>
<keyword evidence="1" id="KW-0175">Coiled coil</keyword>